<gene>
    <name evidence="1" type="ORF">L211DRAFT_789294</name>
</gene>
<protein>
    <submittedName>
        <fullName evidence="1">Uncharacterized protein</fullName>
    </submittedName>
</protein>
<proteinExistence type="predicted"/>
<organism evidence="1 2">
    <name type="scientific">Terfezia boudieri ATCC MYA-4762</name>
    <dbReference type="NCBI Taxonomy" id="1051890"/>
    <lineage>
        <taxon>Eukaryota</taxon>
        <taxon>Fungi</taxon>
        <taxon>Dikarya</taxon>
        <taxon>Ascomycota</taxon>
        <taxon>Pezizomycotina</taxon>
        <taxon>Pezizomycetes</taxon>
        <taxon>Pezizales</taxon>
        <taxon>Pezizaceae</taxon>
        <taxon>Terfezia</taxon>
    </lineage>
</organism>
<dbReference type="InParanoid" id="A0A3N4LGZ6"/>
<name>A0A3N4LGZ6_9PEZI</name>
<reference evidence="1 2" key="1">
    <citation type="journal article" date="2018" name="Nat. Ecol. Evol.">
        <title>Pezizomycetes genomes reveal the molecular basis of ectomycorrhizal truffle lifestyle.</title>
        <authorList>
            <person name="Murat C."/>
            <person name="Payen T."/>
            <person name="Noel B."/>
            <person name="Kuo A."/>
            <person name="Morin E."/>
            <person name="Chen J."/>
            <person name="Kohler A."/>
            <person name="Krizsan K."/>
            <person name="Balestrini R."/>
            <person name="Da Silva C."/>
            <person name="Montanini B."/>
            <person name="Hainaut M."/>
            <person name="Levati E."/>
            <person name="Barry K.W."/>
            <person name="Belfiori B."/>
            <person name="Cichocki N."/>
            <person name="Clum A."/>
            <person name="Dockter R.B."/>
            <person name="Fauchery L."/>
            <person name="Guy J."/>
            <person name="Iotti M."/>
            <person name="Le Tacon F."/>
            <person name="Lindquist E.A."/>
            <person name="Lipzen A."/>
            <person name="Malagnac F."/>
            <person name="Mello A."/>
            <person name="Molinier V."/>
            <person name="Miyauchi S."/>
            <person name="Poulain J."/>
            <person name="Riccioni C."/>
            <person name="Rubini A."/>
            <person name="Sitrit Y."/>
            <person name="Splivallo R."/>
            <person name="Traeger S."/>
            <person name="Wang M."/>
            <person name="Zifcakova L."/>
            <person name="Wipf D."/>
            <person name="Zambonelli A."/>
            <person name="Paolocci F."/>
            <person name="Nowrousian M."/>
            <person name="Ottonello S."/>
            <person name="Baldrian P."/>
            <person name="Spatafora J.W."/>
            <person name="Henrissat B."/>
            <person name="Nagy L.G."/>
            <person name="Aury J.M."/>
            <person name="Wincker P."/>
            <person name="Grigoriev I.V."/>
            <person name="Bonfante P."/>
            <person name="Martin F.M."/>
        </authorList>
    </citation>
    <scope>NUCLEOTIDE SEQUENCE [LARGE SCALE GENOMIC DNA]</scope>
    <source>
        <strain evidence="1 2">ATCC MYA-4762</strain>
    </source>
</reference>
<dbReference type="AlphaFoldDB" id="A0A3N4LGZ6"/>
<dbReference type="Proteomes" id="UP000267821">
    <property type="component" value="Unassembled WGS sequence"/>
</dbReference>
<evidence type="ECO:0000313" key="2">
    <source>
        <dbReference type="Proteomes" id="UP000267821"/>
    </source>
</evidence>
<keyword evidence="2" id="KW-1185">Reference proteome</keyword>
<accession>A0A3N4LGZ6</accession>
<dbReference type="EMBL" id="ML121554">
    <property type="protein sequence ID" value="RPB22160.1"/>
    <property type="molecule type" value="Genomic_DNA"/>
</dbReference>
<dbReference type="OrthoDB" id="3868412at2759"/>
<sequence length="87" mass="10371">MSFSIVLLQSSKNRHNAGYPAHLYTTILVIFDIYDHRLKNSRHPVRSTISKLQIARLVLRWVTTRESLPPQHIYQTSIFRIFDFLFR</sequence>
<evidence type="ECO:0000313" key="1">
    <source>
        <dbReference type="EMBL" id="RPB22160.1"/>
    </source>
</evidence>